<dbReference type="InterPro" id="IPR044200">
    <property type="entry name" value="At5g03900-like"/>
</dbReference>
<sequence length="299" mass="34247">MAKLKKVYDFNISKVKAKLVKALKKEHHESTIADLMAASGLPKYQVEQSIKLMSDEYRGHLKVTESGEILYYFPHGMKNRVQGFVPRAKRFFRKFFQVSARVLSFLFKIWIMVMLVGYFFLFIAILVLAIVASIAVSVASKGRRTSAGGGIFSFYLVMRVFQLFAWILLTSGTGSYRHPYRRGRGRALHKSVFAYVFGEENFNSDWDEREKRHILSFIRGRKGVLTLEELMVMTGKTTEETQALMNQLLIEYEGEPSVTEGGTLVYLFPELLKSRLESLKSARQTPLLNPEKKSLIPFS</sequence>
<dbReference type="AlphaFoldDB" id="X0S547"/>
<gene>
    <name evidence="2" type="ORF">S01H1_15773</name>
</gene>
<keyword evidence="1" id="KW-1133">Transmembrane helix</keyword>
<dbReference type="PANTHER" id="PTHR47380">
    <property type="entry name" value="OS02G0533000 PROTEIN"/>
    <property type="match status" value="1"/>
</dbReference>
<comment type="caution">
    <text evidence="2">The sequence shown here is derived from an EMBL/GenBank/DDBJ whole genome shotgun (WGS) entry which is preliminary data.</text>
</comment>
<proteinExistence type="predicted"/>
<feature type="transmembrane region" description="Helical" evidence="1">
    <location>
        <begin position="119"/>
        <end position="139"/>
    </location>
</feature>
<feature type="transmembrane region" description="Helical" evidence="1">
    <location>
        <begin position="151"/>
        <end position="169"/>
    </location>
</feature>
<feature type="transmembrane region" description="Helical" evidence="1">
    <location>
        <begin position="95"/>
        <end position="113"/>
    </location>
</feature>
<feature type="non-terminal residue" evidence="2">
    <location>
        <position position="299"/>
    </location>
</feature>
<dbReference type="PANTHER" id="PTHR47380:SF4">
    <property type="entry name" value="OS02G0533000 PROTEIN"/>
    <property type="match status" value="1"/>
</dbReference>
<evidence type="ECO:0000313" key="2">
    <source>
        <dbReference type="EMBL" id="GAF76134.1"/>
    </source>
</evidence>
<keyword evidence="1" id="KW-0472">Membrane</keyword>
<dbReference type="EMBL" id="BARS01008256">
    <property type="protein sequence ID" value="GAF76134.1"/>
    <property type="molecule type" value="Genomic_DNA"/>
</dbReference>
<evidence type="ECO:0000256" key="1">
    <source>
        <dbReference type="SAM" id="Phobius"/>
    </source>
</evidence>
<accession>X0S547</accession>
<keyword evidence="1" id="KW-0812">Transmembrane</keyword>
<reference evidence="2" key="1">
    <citation type="journal article" date="2014" name="Front. Microbiol.">
        <title>High frequency of phylogenetically diverse reductive dehalogenase-homologous genes in deep subseafloor sedimentary metagenomes.</title>
        <authorList>
            <person name="Kawai M."/>
            <person name="Futagami T."/>
            <person name="Toyoda A."/>
            <person name="Takaki Y."/>
            <person name="Nishi S."/>
            <person name="Hori S."/>
            <person name="Arai W."/>
            <person name="Tsubouchi T."/>
            <person name="Morono Y."/>
            <person name="Uchiyama I."/>
            <person name="Ito T."/>
            <person name="Fujiyama A."/>
            <person name="Inagaki F."/>
            <person name="Takami H."/>
        </authorList>
    </citation>
    <scope>NUCLEOTIDE SEQUENCE</scope>
    <source>
        <strain evidence="2">Expedition CK06-06</strain>
    </source>
</reference>
<name>X0S547_9ZZZZ</name>
<protein>
    <submittedName>
        <fullName evidence="2">Uncharacterized protein</fullName>
    </submittedName>
</protein>
<organism evidence="2">
    <name type="scientific">marine sediment metagenome</name>
    <dbReference type="NCBI Taxonomy" id="412755"/>
    <lineage>
        <taxon>unclassified sequences</taxon>
        <taxon>metagenomes</taxon>
        <taxon>ecological metagenomes</taxon>
    </lineage>
</organism>